<comment type="similarity">
    <text evidence="7">Belongs to the glycosyltransferase 87 family.</text>
</comment>
<name>A0ABX2C9A7_9BRAD</name>
<dbReference type="Proteomes" id="UP000886476">
    <property type="component" value="Unassembled WGS sequence"/>
</dbReference>
<keyword evidence="2" id="KW-1003">Cell membrane</keyword>
<evidence type="ECO:0000256" key="2">
    <source>
        <dbReference type="ARBA" id="ARBA00022475"/>
    </source>
</evidence>
<evidence type="ECO:0000256" key="3">
    <source>
        <dbReference type="ARBA" id="ARBA00022679"/>
    </source>
</evidence>
<feature type="transmembrane region" description="Helical" evidence="8">
    <location>
        <begin position="140"/>
        <end position="157"/>
    </location>
</feature>
<feature type="transmembrane region" description="Helical" evidence="8">
    <location>
        <begin position="313"/>
        <end position="341"/>
    </location>
</feature>
<keyword evidence="6 8" id="KW-0472">Membrane</keyword>
<keyword evidence="4 8" id="KW-0812">Transmembrane</keyword>
<accession>A0ABX2C9A7</accession>
<feature type="transmembrane region" description="Helical" evidence="8">
    <location>
        <begin position="106"/>
        <end position="128"/>
    </location>
</feature>
<proteinExistence type="inferred from homology"/>
<evidence type="ECO:0000256" key="4">
    <source>
        <dbReference type="ARBA" id="ARBA00022692"/>
    </source>
</evidence>
<keyword evidence="5 8" id="KW-1133">Transmembrane helix</keyword>
<evidence type="ECO:0000256" key="6">
    <source>
        <dbReference type="ARBA" id="ARBA00023136"/>
    </source>
</evidence>
<evidence type="ECO:0000256" key="7">
    <source>
        <dbReference type="ARBA" id="ARBA00024033"/>
    </source>
</evidence>
<evidence type="ECO:0000313" key="9">
    <source>
        <dbReference type="EMBL" id="NPU64849.1"/>
    </source>
</evidence>
<reference evidence="9" key="1">
    <citation type="submission" date="2020-05" db="EMBL/GenBank/DDBJ databases">
        <title>Nod-independent and nitrogen-fixing Bradyrhizobium aeschynomene sp. nov. isolated from nodules of Aeschynomene indica.</title>
        <authorList>
            <person name="Zhang Z."/>
        </authorList>
    </citation>
    <scope>NUCLEOTIDE SEQUENCE</scope>
    <source>
        <strain evidence="9">83012</strain>
    </source>
</reference>
<gene>
    <name evidence="9" type="ORF">HL667_07590</name>
</gene>
<keyword evidence="10" id="KW-1185">Reference proteome</keyword>
<evidence type="ECO:0000256" key="8">
    <source>
        <dbReference type="SAM" id="Phobius"/>
    </source>
</evidence>
<keyword evidence="3" id="KW-0808">Transferase</keyword>
<feature type="transmembrane region" description="Helical" evidence="8">
    <location>
        <begin position="21"/>
        <end position="47"/>
    </location>
</feature>
<sequence>MADDLDAAAISSQRRAVPASLFAVCFALACINAAFFPAGLLSGIWIWGADGLGIPTDFVNVWAAGKLALQGQPALAWDWDVQRQIELDLLRQDFPGYFAWHYPPPFLFVAAFLAQFPYIVAFAGWAYASFIPYALVMRAIVGRGFGLVLAAGFPALFSNTLVGQNGCLTAALVGGTLYLLPVRPVLAGICLGLLTYKPQYGLLFPVLLIATQRWTAFVSASVTAVVLALASWLAFGLESWQAFIHWMPAFSQAFLTEGKATWWKLQSLFSLVRYFGGSEALGWAFQWVLTAAVAVVLVTLWRSPVRYSLKAAALAVGLLLTTPYLFMYDMMVQAIAVAWLVRIGLGEGFRRYELPVLGCIAALQITFMLTGIPLGLIANLMTGALVLARAGTWWRRQPLPSETLLAAA</sequence>
<comment type="subcellular location">
    <subcellularLocation>
        <location evidence="1">Cell membrane</location>
        <topology evidence="1">Multi-pass membrane protein</topology>
    </subcellularLocation>
</comment>
<protein>
    <submittedName>
        <fullName evidence="9">DUF2029 domain-containing protein</fullName>
    </submittedName>
</protein>
<feature type="transmembrane region" description="Helical" evidence="8">
    <location>
        <begin position="280"/>
        <end position="301"/>
    </location>
</feature>
<evidence type="ECO:0000256" key="1">
    <source>
        <dbReference type="ARBA" id="ARBA00004651"/>
    </source>
</evidence>
<evidence type="ECO:0000256" key="5">
    <source>
        <dbReference type="ARBA" id="ARBA00022989"/>
    </source>
</evidence>
<feature type="transmembrane region" description="Helical" evidence="8">
    <location>
        <begin position="177"/>
        <end position="196"/>
    </location>
</feature>
<comment type="caution">
    <text evidence="9">The sequence shown here is derived from an EMBL/GenBank/DDBJ whole genome shotgun (WGS) entry which is preliminary data.</text>
</comment>
<dbReference type="InterPro" id="IPR018584">
    <property type="entry name" value="GT87"/>
</dbReference>
<dbReference type="EMBL" id="JABFDN010000002">
    <property type="protein sequence ID" value="NPU64849.1"/>
    <property type="molecule type" value="Genomic_DNA"/>
</dbReference>
<dbReference type="Pfam" id="PF09594">
    <property type="entry name" value="GT87"/>
    <property type="match status" value="1"/>
</dbReference>
<feature type="transmembrane region" description="Helical" evidence="8">
    <location>
        <begin position="361"/>
        <end position="388"/>
    </location>
</feature>
<dbReference type="RefSeq" id="WP_172109953.1">
    <property type="nucleotide sequence ID" value="NZ_JABFDN010000002.1"/>
</dbReference>
<organism evidence="9 10">
    <name type="scientific">Bradyrhizobium aeschynomenes</name>
    <dbReference type="NCBI Taxonomy" id="2734909"/>
    <lineage>
        <taxon>Bacteria</taxon>
        <taxon>Pseudomonadati</taxon>
        <taxon>Pseudomonadota</taxon>
        <taxon>Alphaproteobacteria</taxon>
        <taxon>Hyphomicrobiales</taxon>
        <taxon>Nitrobacteraceae</taxon>
        <taxon>Bradyrhizobium</taxon>
    </lineage>
</organism>
<feature type="transmembrane region" description="Helical" evidence="8">
    <location>
        <begin position="216"/>
        <end position="237"/>
    </location>
</feature>
<evidence type="ECO:0000313" key="10">
    <source>
        <dbReference type="Proteomes" id="UP000886476"/>
    </source>
</evidence>